<comment type="cofactor">
    <cofactor evidence="1">
        <name>FMN</name>
        <dbReference type="ChEBI" id="CHEBI:58210"/>
    </cofactor>
</comment>
<evidence type="ECO:0000313" key="4">
    <source>
        <dbReference type="EMBL" id="TYS43184.1"/>
    </source>
</evidence>
<dbReference type="GO" id="GO:0004152">
    <property type="term" value="F:dihydroorotate dehydrogenase activity"/>
    <property type="evidence" value="ECO:0007669"/>
    <property type="project" value="TreeGrafter"/>
</dbReference>
<reference evidence="4 5" key="1">
    <citation type="submission" date="2019-08" db="EMBL/GenBank/DDBJ databases">
        <title>Bacillus genomes from the desert of Cuatro Cienegas, Coahuila.</title>
        <authorList>
            <person name="Olmedo-Alvarez G."/>
        </authorList>
    </citation>
    <scope>NUCLEOTIDE SEQUENCE [LARGE SCALE GENOMIC DNA]</scope>
    <source>
        <strain evidence="4 5">CH446_14T</strain>
    </source>
</reference>
<feature type="transmembrane region" description="Helical" evidence="3">
    <location>
        <begin position="596"/>
        <end position="615"/>
    </location>
</feature>
<feature type="transmembrane region" description="Helical" evidence="3">
    <location>
        <begin position="541"/>
        <end position="562"/>
    </location>
</feature>
<keyword evidence="3" id="KW-0472">Membrane</keyword>
<feature type="transmembrane region" description="Helical" evidence="3">
    <location>
        <begin position="443"/>
        <end position="460"/>
    </location>
</feature>
<dbReference type="GO" id="GO:0009220">
    <property type="term" value="P:pyrimidine ribonucleotide biosynthetic process"/>
    <property type="evidence" value="ECO:0007669"/>
    <property type="project" value="TreeGrafter"/>
</dbReference>
<dbReference type="PANTHER" id="PTHR48109">
    <property type="entry name" value="DIHYDROOROTATE DEHYDROGENASE (QUINONE), MITOCHONDRIAL-RELATED"/>
    <property type="match status" value="1"/>
</dbReference>
<evidence type="ECO:0000256" key="2">
    <source>
        <dbReference type="ARBA" id="ARBA00004725"/>
    </source>
</evidence>
<dbReference type="SUPFAM" id="SSF51395">
    <property type="entry name" value="FMN-linked oxidoreductases"/>
    <property type="match status" value="1"/>
</dbReference>
<dbReference type="InterPro" id="IPR013785">
    <property type="entry name" value="Aldolase_TIM"/>
</dbReference>
<feature type="transmembrane region" description="Helical" evidence="3">
    <location>
        <begin position="481"/>
        <end position="504"/>
    </location>
</feature>
<evidence type="ECO:0000256" key="3">
    <source>
        <dbReference type="SAM" id="Phobius"/>
    </source>
</evidence>
<sequence length="626" mass="68416">MPDWSYHPIFKPILERLPGGAGREFIHKGMNSLSSLPGGRHIIEFLGHMSPAPELQKTMLGYSFQSPVGLSGKVDPLLSGTKAFTRLGFGFLEAGPVSMEVQLSSGTAVKHQDGSISYPVPLESIGVDRTISKLEKMKAAHQPLFIRINSPASSMDLAAAEIIDLAGRLCPYASAMILEDGWRFKQEHYRKIAGILKGKPVLLGTSPAAFRKQQTIIAALADENLIQGIVLDEEAYFSGGRQTFPLSAPEAFTDCLSTIKNTYPAGFPAIVSGGVLEPEDAIRLYTAGADLIMLSGGYVSSGPGLPKRINEAAADLGVHAGRGDFGGWMLYWLFGFFILIGGLIALFFSLTSVILPYDEHFLGISREDLILMNPLLIKFMLHDRMTLAGTMISGGILYMELARHGARHGLHWARKAINAGAVTGFLGILLFIGYGYFDWLHGLFWLILLPFFLMGLWNSKGANQRPRSINRKNTAAWRKSLWGQLCFVILGFSFVIGGISISAIGATGVFVQTDIGYICMTPEQMNNLNEKLIPLIAHDRAGFGSALFSVGLLVLMTALWGFRQGGKWVWRMLLIGGIPAFAAGILTHFYIGYTTFYHLLPAYFAFGLYIAGLVLTRKFFLDQAAD</sequence>
<comment type="pathway">
    <text evidence="2">Pyrimidine metabolism; UMP biosynthesis via de novo pathway.</text>
</comment>
<feature type="transmembrane region" description="Helical" evidence="3">
    <location>
        <begin position="569"/>
        <end position="590"/>
    </location>
</feature>
<name>A0A5D4QZE8_9BACI</name>
<keyword evidence="3" id="KW-0812">Transmembrane</keyword>
<organism evidence="4 5">
    <name type="scientific">Bacillus infantis</name>
    <dbReference type="NCBI Taxonomy" id="324767"/>
    <lineage>
        <taxon>Bacteria</taxon>
        <taxon>Bacillati</taxon>
        <taxon>Bacillota</taxon>
        <taxon>Bacilli</taxon>
        <taxon>Bacillales</taxon>
        <taxon>Bacillaceae</taxon>
        <taxon>Bacillus</taxon>
    </lineage>
</organism>
<comment type="caution">
    <text evidence="4">The sequence shown here is derived from an EMBL/GenBank/DDBJ whole genome shotgun (WGS) entry which is preliminary data.</text>
</comment>
<dbReference type="PANTHER" id="PTHR48109:SF4">
    <property type="entry name" value="DIHYDROOROTATE DEHYDROGENASE (QUINONE), MITOCHONDRIAL"/>
    <property type="match status" value="1"/>
</dbReference>
<dbReference type="Gene3D" id="3.20.20.70">
    <property type="entry name" value="Aldolase class I"/>
    <property type="match status" value="2"/>
</dbReference>
<dbReference type="InterPro" id="IPR050074">
    <property type="entry name" value="DHO_dehydrogenase"/>
</dbReference>
<protein>
    <submittedName>
        <fullName evidence="4">Dihydroorotate dehydrogenase</fullName>
    </submittedName>
</protein>
<dbReference type="EMBL" id="VTER01000014">
    <property type="protein sequence ID" value="TYS43184.1"/>
    <property type="molecule type" value="Genomic_DNA"/>
</dbReference>
<proteinExistence type="predicted"/>
<accession>A0A5D4QZE8</accession>
<dbReference type="AlphaFoldDB" id="A0A5D4QZE8"/>
<evidence type="ECO:0000313" key="5">
    <source>
        <dbReference type="Proteomes" id="UP000322139"/>
    </source>
</evidence>
<evidence type="ECO:0000256" key="1">
    <source>
        <dbReference type="ARBA" id="ARBA00001917"/>
    </source>
</evidence>
<dbReference type="RefSeq" id="WP_148976731.1">
    <property type="nucleotide sequence ID" value="NZ_VTER01000014.1"/>
</dbReference>
<keyword evidence="3" id="KW-1133">Transmembrane helix</keyword>
<gene>
    <name evidence="4" type="ORF">FZD51_22125</name>
</gene>
<dbReference type="Proteomes" id="UP000322139">
    <property type="component" value="Unassembled WGS sequence"/>
</dbReference>
<feature type="transmembrane region" description="Helical" evidence="3">
    <location>
        <begin position="330"/>
        <end position="355"/>
    </location>
</feature>
<dbReference type="GO" id="GO:0006207">
    <property type="term" value="P:'de novo' pyrimidine nucleobase biosynthetic process"/>
    <property type="evidence" value="ECO:0007669"/>
    <property type="project" value="TreeGrafter"/>
</dbReference>
<feature type="transmembrane region" description="Helical" evidence="3">
    <location>
        <begin position="419"/>
        <end position="437"/>
    </location>
</feature>